<reference evidence="2 3" key="1">
    <citation type="journal article" date="2018" name="Nat. Ecol. Evol.">
        <title>Pezizomycetes genomes reveal the molecular basis of ectomycorrhizal truffle lifestyle.</title>
        <authorList>
            <person name="Murat C."/>
            <person name="Payen T."/>
            <person name="Noel B."/>
            <person name="Kuo A."/>
            <person name="Morin E."/>
            <person name="Chen J."/>
            <person name="Kohler A."/>
            <person name="Krizsan K."/>
            <person name="Balestrini R."/>
            <person name="Da Silva C."/>
            <person name="Montanini B."/>
            <person name="Hainaut M."/>
            <person name="Levati E."/>
            <person name="Barry K.W."/>
            <person name="Belfiori B."/>
            <person name="Cichocki N."/>
            <person name="Clum A."/>
            <person name="Dockter R.B."/>
            <person name="Fauchery L."/>
            <person name="Guy J."/>
            <person name="Iotti M."/>
            <person name="Le Tacon F."/>
            <person name="Lindquist E.A."/>
            <person name="Lipzen A."/>
            <person name="Malagnac F."/>
            <person name="Mello A."/>
            <person name="Molinier V."/>
            <person name="Miyauchi S."/>
            <person name="Poulain J."/>
            <person name="Riccioni C."/>
            <person name="Rubini A."/>
            <person name="Sitrit Y."/>
            <person name="Splivallo R."/>
            <person name="Traeger S."/>
            <person name="Wang M."/>
            <person name="Zifcakova L."/>
            <person name="Wipf D."/>
            <person name="Zambonelli A."/>
            <person name="Paolocci F."/>
            <person name="Nowrousian M."/>
            <person name="Ottonello S."/>
            <person name="Baldrian P."/>
            <person name="Spatafora J.W."/>
            <person name="Henrissat B."/>
            <person name="Nagy L.G."/>
            <person name="Aury J.M."/>
            <person name="Wincker P."/>
            <person name="Grigoriev I.V."/>
            <person name="Bonfante P."/>
            <person name="Martin F.M."/>
        </authorList>
    </citation>
    <scope>NUCLEOTIDE SEQUENCE [LARGE SCALE GENOMIC DNA]</scope>
    <source>
        <strain evidence="2 3">RN42</strain>
    </source>
</reference>
<feature type="compositionally biased region" description="Low complexity" evidence="1">
    <location>
        <begin position="452"/>
        <end position="462"/>
    </location>
</feature>
<feature type="compositionally biased region" description="Polar residues" evidence="1">
    <location>
        <begin position="385"/>
        <end position="401"/>
    </location>
</feature>
<accession>A0A3N4IR76</accession>
<feature type="compositionally biased region" description="Basic and acidic residues" evidence="1">
    <location>
        <begin position="74"/>
        <end position="85"/>
    </location>
</feature>
<evidence type="ECO:0000256" key="1">
    <source>
        <dbReference type="SAM" id="MobiDB-lite"/>
    </source>
</evidence>
<evidence type="ECO:0000313" key="2">
    <source>
        <dbReference type="EMBL" id="RPA84084.1"/>
    </source>
</evidence>
<feature type="region of interest" description="Disordered" evidence="1">
    <location>
        <begin position="18"/>
        <end position="85"/>
    </location>
</feature>
<dbReference type="Proteomes" id="UP000275078">
    <property type="component" value="Unassembled WGS sequence"/>
</dbReference>
<feature type="region of interest" description="Disordered" evidence="1">
    <location>
        <begin position="356"/>
        <end position="468"/>
    </location>
</feature>
<protein>
    <submittedName>
        <fullName evidence="2">Uncharacterized protein</fullName>
    </submittedName>
</protein>
<organism evidence="2 3">
    <name type="scientific">Ascobolus immersus RN42</name>
    <dbReference type="NCBI Taxonomy" id="1160509"/>
    <lineage>
        <taxon>Eukaryota</taxon>
        <taxon>Fungi</taxon>
        <taxon>Dikarya</taxon>
        <taxon>Ascomycota</taxon>
        <taxon>Pezizomycotina</taxon>
        <taxon>Pezizomycetes</taxon>
        <taxon>Pezizales</taxon>
        <taxon>Ascobolaceae</taxon>
        <taxon>Ascobolus</taxon>
    </lineage>
</organism>
<dbReference type="AlphaFoldDB" id="A0A3N4IR76"/>
<proteinExistence type="predicted"/>
<feature type="compositionally biased region" description="Low complexity" evidence="1">
    <location>
        <begin position="413"/>
        <end position="424"/>
    </location>
</feature>
<gene>
    <name evidence="2" type="ORF">BJ508DRAFT_413090</name>
</gene>
<feature type="compositionally biased region" description="Basic residues" evidence="1">
    <location>
        <begin position="363"/>
        <end position="375"/>
    </location>
</feature>
<sequence>MGLSNITYTGKTLHRLHRPPIRHLLSPSASRSASPPADRDIFSFQLQDSEGPTGPPGAGDLHSNHAHLPSPTSRYERERVQRSEAEHQTRTLLLHHIQEKLPQLDAVRSIDDVHLRPKLAQQLGYEWRCSGGYQLPSRSDGPTIKAIGYFSNGNHQQLRLALEEGKLRAVLAQMAEQTQDGMRRNKVGLARSDHDDGYDTSDDDTSDLTSLDEAGNPTNDDQEAPDSANEQYADSDLDSDYSLPRVLNLTKRKRHTNSKPAEPKPAPNLHSEKGRRTNLTKTALLQHIHATLPSIAHQITLHDILLTPEKTSAKGFLPYVWNLTGGYDFPKYGSGGRLKSLQHFSNAEHKALRKALDDGRLKASLRTKRRGRPPGRKPITPGKPNSNTRPSVSKPTPTSNSKESRTRTRGYTPAPSSLRSSASRSLRRNLAGRFTPYSRPTPPAQTTLQPDASTPPASTPSTNQPDTTDLINSLRTQLQTATEALATNTNRERVLFSALEKLAEPVSKEGLLFHKPIFFNGEFSPLVVSGRIGEETEGVKVVVFKFVYGSMVMESSMRLEKVR</sequence>
<dbReference type="EMBL" id="ML119661">
    <property type="protein sequence ID" value="RPA84084.1"/>
    <property type="molecule type" value="Genomic_DNA"/>
</dbReference>
<feature type="compositionally biased region" description="Low complexity" evidence="1">
    <location>
        <begin position="26"/>
        <end position="36"/>
    </location>
</feature>
<feature type="region of interest" description="Disordered" evidence="1">
    <location>
        <begin position="182"/>
        <end position="274"/>
    </location>
</feature>
<keyword evidence="3" id="KW-1185">Reference proteome</keyword>
<evidence type="ECO:0000313" key="3">
    <source>
        <dbReference type="Proteomes" id="UP000275078"/>
    </source>
</evidence>
<name>A0A3N4IR76_ASCIM</name>